<dbReference type="InterPro" id="IPR003593">
    <property type="entry name" value="AAA+_ATPase"/>
</dbReference>
<comment type="caution">
    <text evidence="6">The sequence shown here is derived from an EMBL/GenBank/DDBJ whole genome shotgun (WGS) entry which is preliminary data.</text>
</comment>
<proteinExistence type="inferred from homology"/>
<dbReference type="EMBL" id="VXPY01000079">
    <property type="protein sequence ID" value="MYD90870.1"/>
    <property type="molecule type" value="Genomic_DNA"/>
</dbReference>
<dbReference type="InterPro" id="IPR027417">
    <property type="entry name" value="P-loop_NTPase"/>
</dbReference>
<evidence type="ECO:0000256" key="1">
    <source>
        <dbReference type="ARBA" id="ARBA00005417"/>
    </source>
</evidence>
<organism evidence="6">
    <name type="scientific">Caldilineaceae bacterium SB0662_bin_9</name>
    <dbReference type="NCBI Taxonomy" id="2605258"/>
    <lineage>
        <taxon>Bacteria</taxon>
        <taxon>Bacillati</taxon>
        <taxon>Chloroflexota</taxon>
        <taxon>Caldilineae</taxon>
        <taxon>Caldilineales</taxon>
        <taxon>Caldilineaceae</taxon>
    </lineage>
</organism>
<reference evidence="6" key="1">
    <citation type="submission" date="2019-09" db="EMBL/GenBank/DDBJ databases">
        <title>Characterisation of the sponge microbiome using genome-centric metagenomics.</title>
        <authorList>
            <person name="Engelberts J.P."/>
            <person name="Robbins S.J."/>
            <person name="De Goeij J.M."/>
            <person name="Aranda M."/>
            <person name="Bell S.C."/>
            <person name="Webster N.S."/>
        </authorList>
    </citation>
    <scope>NUCLEOTIDE SEQUENCE</scope>
    <source>
        <strain evidence="6">SB0662_bin_9</strain>
    </source>
</reference>
<dbReference type="SMART" id="SM00382">
    <property type="entry name" value="AAA"/>
    <property type="match status" value="1"/>
</dbReference>
<dbReference type="GO" id="GO:0005524">
    <property type="term" value="F:ATP binding"/>
    <property type="evidence" value="ECO:0007669"/>
    <property type="project" value="UniProtKB-KW"/>
</dbReference>
<evidence type="ECO:0000256" key="2">
    <source>
        <dbReference type="ARBA" id="ARBA00022448"/>
    </source>
</evidence>
<evidence type="ECO:0000259" key="5">
    <source>
        <dbReference type="PROSITE" id="PS50893"/>
    </source>
</evidence>
<keyword evidence="3" id="KW-0547">Nucleotide-binding</keyword>
<comment type="similarity">
    <text evidence="1">Belongs to the ABC transporter superfamily.</text>
</comment>
<dbReference type="SUPFAM" id="SSF52540">
    <property type="entry name" value="P-loop containing nucleoside triphosphate hydrolases"/>
    <property type="match status" value="1"/>
</dbReference>
<feature type="domain" description="ABC transporter" evidence="5">
    <location>
        <begin position="24"/>
        <end position="250"/>
    </location>
</feature>
<accession>A0A6B1DSX3</accession>
<dbReference type="PANTHER" id="PTHR42711">
    <property type="entry name" value="ABC TRANSPORTER ATP-BINDING PROTEIN"/>
    <property type="match status" value="1"/>
</dbReference>
<dbReference type="AlphaFoldDB" id="A0A6B1DSX3"/>
<dbReference type="InterPro" id="IPR050763">
    <property type="entry name" value="ABC_transporter_ATP-binding"/>
</dbReference>
<name>A0A6B1DSX3_9CHLR</name>
<evidence type="ECO:0000256" key="3">
    <source>
        <dbReference type="ARBA" id="ARBA00022741"/>
    </source>
</evidence>
<evidence type="ECO:0000256" key="4">
    <source>
        <dbReference type="ARBA" id="ARBA00022840"/>
    </source>
</evidence>
<dbReference type="GO" id="GO:0016887">
    <property type="term" value="F:ATP hydrolysis activity"/>
    <property type="evidence" value="ECO:0007669"/>
    <property type="project" value="InterPro"/>
</dbReference>
<sequence length="322" mass="36179">MGPARPVPSFSTPASGKPVSDLVIEVENLTKHYGDITAVDDVSLQVEAGTIFGLVGPNGAGKSTAIECIEGLRTPSDGSVQVLGRSPRQYRRDLFREIGVLPQNNELLPSLLRVGEAVDLWRSFHDNPLSKDETLALCGLGGRQKARTSRLSGGQRRRLMIALAQIGRPRLLILDEPSSGLDPVARYNVWRNLNEFKEQGGTILVSTHYMDEAEEYCDQLCLLDHGRIQVLGNPRRLMEERRMRILVKVPHTPDLDRDRLLALDHAHQLEQVENEWFVFGATDQLYGELKQLTNREFLEMRPARLEDLYLMTTGRAYRTGVD</sequence>
<dbReference type="Gene3D" id="3.40.50.300">
    <property type="entry name" value="P-loop containing nucleotide triphosphate hydrolases"/>
    <property type="match status" value="1"/>
</dbReference>
<keyword evidence="2" id="KW-0813">Transport</keyword>
<evidence type="ECO:0000313" key="6">
    <source>
        <dbReference type="EMBL" id="MYD90870.1"/>
    </source>
</evidence>
<dbReference type="CDD" id="cd03230">
    <property type="entry name" value="ABC_DR_subfamily_A"/>
    <property type="match status" value="1"/>
</dbReference>
<dbReference type="PROSITE" id="PS50893">
    <property type="entry name" value="ABC_TRANSPORTER_2"/>
    <property type="match status" value="1"/>
</dbReference>
<protein>
    <submittedName>
        <fullName evidence="6">ABC transporter ATP-binding protein</fullName>
    </submittedName>
</protein>
<keyword evidence="4 6" id="KW-0067">ATP-binding</keyword>
<dbReference type="InterPro" id="IPR003439">
    <property type="entry name" value="ABC_transporter-like_ATP-bd"/>
</dbReference>
<gene>
    <name evidence="6" type="ORF">F4Y08_11120</name>
</gene>
<dbReference type="Pfam" id="PF00005">
    <property type="entry name" value="ABC_tran"/>
    <property type="match status" value="1"/>
</dbReference>
<dbReference type="PANTHER" id="PTHR42711:SF5">
    <property type="entry name" value="ABC TRANSPORTER ATP-BINDING PROTEIN NATA"/>
    <property type="match status" value="1"/>
</dbReference>